<dbReference type="PROSITE" id="PS51155">
    <property type="entry name" value="CHIT_BIND_RR_2"/>
    <property type="match status" value="1"/>
</dbReference>
<dbReference type="GO" id="GO:0062129">
    <property type="term" value="C:chitin-based extracellular matrix"/>
    <property type="evidence" value="ECO:0007669"/>
    <property type="project" value="TreeGrafter"/>
</dbReference>
<feature type="compositionally biased region" description="Polar residues" evidence="2">
    <location>
        <begin position="347"/>
        <end position="394"/>
    </location>
</feature>
<feature type="chain" id="PRO_5008128595" evidence="3">
    <location>
        <begin position="28"/>
        <end position="565"/>
    </location>
</feature>
<accession>A0A182MP55</accession>
<dbReference type="EnsemblMetazoa" id="ACUA022974-RA">
    <property type="protein sequence ID" value="ACUA022974-PA"/>
    <property type="gene ID" value="ACUA022974"/>
</dbReference>
<proteinExistence type="predicted"/>
<dbReference type="InterPro" id="IPR000618">
    <property type="entry name" value="Insect_cuticle"/>
</dbReference>
<keyword evidence="3" id="KW-0732">Signal</keyword>
<reference evidence="5" key="1">
    <citation type="submission" date="2013-09" db="EMBL/GenBank/DDBJ databases">
        <title>The Genome Sequence of Anopheles culicifacies species A.</title>
        <authorList>
            <consortium name="The Broad Institute Genomics Platform"/>
            <person name="Neafsey D.E."/>
            <person name="Besansky N."/>
            <person name="Howell P."/>
            <person name="Walton C."/>
            <person name="Young S.K."/>
            <person name="Zeng Q."/>
            <person name="Gargeya S."/>
            <person name="Fitzgerald M."/>
            <person name="Haas B."/>
            <person name="Abouelleil A."/>
            <person name="Allen A.W."/>
            <person name="Alvarado L."/>
            <person name="Arachchi H.M."/>
            <person name="Berlin A.M."/>
            <person name="Chapman S.B."/>
            <person name="Gainer-Dewar J."/>
            <person name="Goldberg J."/>
            <person name="Griggs A."/>
            <person name="Gujja S."/>
            <person name="Hansen M."/>
            <person name="Howarth C."/>
            <person name="Imamovic A."/>
            <person name="Ireland A."/>
            <person name="Larimer J."/>
            <person name="McCowan C."/>
            <person name="Murphy C."/>
            <person name="Pearson M."/>
            <person name="Poon T.W."/>
            <person name="Priest M."/>
            <person name="Roberts A."/>
            <person name="Saif S."/>
            <person name="Shea T."/>
            <person name="Sisk P."/>
            <person name="Sykes S."/>
            <person name="Wortman J."/>
            <person name="Nusbaum C."/>
            <person name="Birren B."/>
        </authorList>
    </citation>
    <scope>NUCLEOTIDE SEQUENCE [LARGE SCALE GENOMIC DNA]</scope>
    <source>
        <strain evidence="5">A-37</strain>
    </source>
</reference>
<evidence type="ECO:0000256" key="3">
    <source>
        <dbReference type="SAM" id="SignalP"/>
    </source>
</evidence>
<keyword evidence="5" id="KW-1185">Reference proteome</keyword>
<keyword evidence="1" id="KW-0193">Cuticle</keyword>
<dbReference type="VEuPathDB" id="VectorBase:ACUA022974"/>
<protein>
    <submittedName>
        <fullName evidence="4">Uncharacterized protein</fullName>
    </submittedName>
</protein>
<dbReference type="PANTHER" id="PTHR10380:SF235">
    <property type="entry name" value="CUTICULAR PROTEIN 73D, ISOFORM B"/>
    <property type="match status" value="1"/>
</dbReference>
<sequence>MAFRYKHPLLTWMVLLFAGVITQQGYGWNLPTTYYQGAGSGGYFGDRGAGSLSNQGQGGASAGSWNGGAVGSSGGGGFQGVSGGLDQTVGFGANQWTGGDGVRAPGGVAGGVGTAGDSLGADGTGSGASLAAGSEGGVGYNNQGNFGNFGSSNVGVDQFTPHHPNGAVPDANGSFGPSGAGFGAGGHYHGSRPTTSTFGTPHTQSWRYGSPASYGAARWPWQGYVYRVPVAHINPDGTYSFSYYTPHSAREETGHSNGNVEGTYGFTNDGAKHNFSFSAVPDVDLRTNFDASRGGFLNPAEYGPQSVHSRARLPLVPQTTLQPGADEQVRTEVPNSWSSRSDVDGSGNDQSSLSVVGLPRTSTVATDVSQPTGTTTDRNQIVRGSTESGGVTNLEGSVSQPNDASLGSDGTVTVAPQLGGSVEHVVTRPENEVPTYSNEIGTADGGYVPLGGVGSNAPRVGTVSPDRSYRFGYQTPDATREESADQAGNVRGSFSYNNAAGRNDLQYVAGAGMGFRPTGGSLSVPNGLAGAGSVTGGSTGGDGRYQFGYRNTGSAGQESADVLGN</sequence>
<dbReference type="Proteomes" id="UP000075883">
    <property type="component" value="Unassembled WGS sequence"/>
</dbReference>
<evidence type="ECO:0000256" key="1">
    <source>
        <dbReference type="PROSITE-ProRule" id="PRU00497"/>
    </source>
</evidence>
<dbReference type="PANTHER" id="PTHR10380">
    <property type="entry name" value="CUTICLE PROTEIN"/>
    <property type="match status" value="1"/>
</dbReference>
<dbReference type="GO" id="GO:0008010">
    <property type="term" value="F:structural constituent of chitin-based larval cuticle"/>
    <property type="evidence" value="ECO:0007669"/>
    <property type="project" value="TreeGrafter"/>
</dbReference>
<dbReference type="Pfam" id="PF00379">
    <property type="entry name" value="Chitin_bind_4"/>
    <property type="match status" value="2"/>
</dbReference>
<dbReference type="STRING" id="139723.A0A182MP55"/>
<reference evidence="4" key="2">
    <citation type="submission" date="2020-05" db="UniProtKB">
        <authorList>
            <consortium name="EnsemblMetazoa"/>
        </authorList>
    </citation>
    <scope>IDENTIFICATION</scope>
    <source>
        <strain evidence="4">A-37</strain>
    </source>
</reference>
<evidence type="ECO:0000313" key="5">
    <source>
        <dbReference type="Proteomes" id="UP000075883"/>
    </source>
</evidence>
<dbReference type="AlphaFoldDB" id="A0A182MP55"/>
<name>A0A182MP55_9DIPT</name>
<organism evidence="4 5">
    <name type="scientific">Anopheles culicifacies</name>
    <dbReference type="NCBI Taxonomy" id="139723"/>
    <lineage>
        <taxon>Eukaryota</taxon>
        <taxon>Metazoa</taxon>
        <taxon>Ecdysozoa</taxon>
        <taxon>Arthropoda</taxon>
        <taxon>Hexapoda</taxon>
        <taxon>Insecta</taxon>
        <taxon>Pterygota</taxon>
        <taxon>Neoptera</taxon>
        <taxon>Endopterygota</taxon>
        <taxon>Diptera</taxon>
        <taxon>Nematocera</taxon>
        <taxon>Culicoidea</taxon>
        <taxon>Culicidae</taxon>
        <taxon>Anophelinae</taxon>
        <taxon>Anopheles</taxon>
        <taxon>culicifacies species complex</taxon>
    </lineage>
</organism>
<evidence type="ECO:0000313" key="4">
    <source>
        <dbReference type="EnsemblMetazoa" id="ACUA022974-PA"/>
    </source>
</evidence>
<dbReference type="InterPro" id="IPR050468">
    <property type="entry name" value="Cuticle_Struct_Prot"/>
</dbReference>
<dbReference type="EMBL" id="AXCM01002886">
    <property type="status" value="NOT_ANNOTATED_CDS"/>
    <property type="molecule type" value="Genomic_DNA"/>
</dbReference>
<evidence type="ECO:0000256" key="2">
    <source>
        <dbReference type="SAM" id="MobiDB-lite"/>
    </source>
</evidence>
<feature type="signal peptide" evidence="3">
    <location>
        <begin position="1"/>
        <end position="27"/>
    </location>
</feature>
<feature type="region of interest" description="Disordered" evidence="2">
    <location>
        <begin position="318"/>
        <end position="394"/>
    </location>
</feature>